<dbReference type="Proteomes" id="UP001229421">
    <property type="component" value="Unassembled WGS sequence"/>
</dbReference>
<name>A0AAD8P440_TARER</name>
<evidence type="ECO:0000313" key="3">
    <source>
        <dbReference type="Proteomes" id="UP001229421"/>
    </source>
</evidence>
<proteinExistence type="predicted"/>
<keyword evidence="1" id="KW-1133">Transmembrane helix</keyword>
<organism evidence="2 3">
    <name type="scientific">Tagetes erecta</name>
    <name type="common">African marigold</name>
    <dbReference type="NCBI Taxonomy" id="13708"/>
    <lineage>
        <taxon>Eukaryota</taxon>
        <taxon>Viridiplantae</taxon>
        <taxon>Streptophyta</taxon>
        <taxon>Embryophyta</taxon>
        <taxon>Tracheophyta</taxon>
        <taxon>Spermatophyta</taxon>
        <taxon>Magnoliopsida</taxon>
        <taxon>eudicotyledons</taxon>
        <taxon>Gunneridae</taxon>
        <taxon>Pentapetalae</taxon>
        <taxon>asterids</taxon>
        <taxon>campanulids</taxon>
        <taxon>Asterales</taxon>
        <taxon>Asteraceae</taxon>
        <taxon>Asteroideae</taxon>
        <taxon>Heliantheae alliance</taxon>
        <taxon>Tageteae</taxon>
        <taxon>Tagetes</taxon>
    </lineage>
</organism>
<keyword evidence="1" id="KW-0472">Membrane</keyword>
<gene>
    <name evidence="2" type="ORF">QVD17_09621</name>
</gene>
<evidence type="ECO:0000313" key="2">
    <source>
        <dbReference type="EMBL" id="KAK1432723.1"/>
    </source>
</evidence>
<dbReference type="EMBL" id="JAUHHV010000002">
    <property type="protein sequence ID" value="KAK1432723.1"/>
    <property type="molecule type" value="Genomic_DNA"/>
</dbReference>
<comment type="caution">
    <text evidence="2">The sequence shown here is derived from an EMBL/GenBank/DDBJ whole genome shotgun (WGS) entry which is preliminary data.</text>
</comment>
<dbReference type="AlphaFoldDB" id="A0AAD8P440"/>
<keyword evidence="1" id="KW-0812">Transmembrane</keyword>
<feature type="transmembrane region" description="Helical" evidence="1">
    <location>
        <begin position="13"/>
        <end position="32"/>
    </location>
</feature>
<accession>A0AAD8P440</accession>
<reference evidence="2" key="1">
    <citation type="journal article" date="2023" name="bioRxiv">
        <title>Improved chromosome-level genome assembly for marigold (Tagetes erecta).</title>
        <authorList>
            <person name="Jiang F."/>
            <person name="Yuan L."/>
            <person name="Wang S."/>
            <person name="Wang H."/>
            <person name="Xu D."/>
            <person name="Wang A."/>
            <person name="Fan W."/>
        </authorList>
    </citation>
    <scope>NUCLEOTIDE SEQUENCE</scope>
    <source>
        <strain evidence="2">WSJ</strain>
        <tissue evidence="2">Leaf</tissue>
    </source>
</reference>
<keyword evidence="3" id="KW-1185">Reference proteome</keyword>
<evidence type="ECO:0000256" key="1">
    <source>
        <dbReference type="SAM" id="Phobius"/>
    </source>
</evidence>
<sequence length="151" mass="17515">MFLCCCYPCISKLVLLCIKIVLILIVAISQLLQNIYLRMSFSANQLWRSRANYRQVSHVPVAGIYHDQTSSQSTTRHVRNSTYDSQDPIMIKRVLRARRHLFQMLQMTIWNAPFALPTRKTWSLAVAIRHVVSADKLFSCARFVENQSILE</sequence>
<protein>
    <submittedName>
        <fullName evidence="2">Uncharacterized protein</fullName>
    </submittedName>
</protein>